<dbReference type="InterPro" id="IPR001173">
    <property type="entry name" value="Glyco_trans_2-like"/>
</dbReference>
<proteinExistence type="inferred from homology"/>
<evidence type="ECO:0000259" key="4">
    <source>
        <dbReference type="Pfam" id="PF00535"/>
    </source>
</evidence>
<accession>A0A6J5NJP1</accession>
<comment type="similarity">
    <text evidence="1">Belongs to the glycosyltransferase 2 family.</text>
</comment>
<evidence type="ECO:0000256" key="3">
    <source>
        <dbReference type="ARBA" id="ARBA00022679"/>
    </source>
</evidence>
<evidence type="ECO:0000256" key="1">
    <source>
        <dbReference type="ARBA" id="ARBA00006739"/>
    </source>
</evidence>
<dbReference type="Gene3D" id="3.90.550.10">
    <property type="entry name" value="Spore Coat Polysaccharide Biosynthesis Protein SpsA, Chain A"/>
    <property type="match status" value="1"/>
</dbReference>
<reference evidence="5" key="1">
    <citation type="submission" date="2020-04" db="EMBL/GenBank/DDBJ databases">
        <authorList>
            <person name="Chiriac C."/>
            <person name="Salcher M."/>
            <person name="Ghai R."/>
            <person name="Kavagutti S V."/>
        </authorList>
    </citation>
    <scope>NUCLEOTIDE SEQUENCE</scope>
</reference>
<evidence type="ECO:0000256" key="2">
    <source>
        <dbReference type="ARBA" id="ARBA00022676"/>
    </source>
</evidence>
<evidence type="ECO:0000313" key="5">
    <source>
        <dbReference type="EMBL" id="CAB4160040.1"/>
    </source>
</evidence>
<dbReference type="PANTHER" id="PTHR43179:SF12">
    <property type="entry name" value="GALACTOFURANOSYLTRANSFERASE GLFT2"/>
    <property type="match status" value="1"/>
</dbReference>
<keyword evidence="3 5" id="KW-0808">Transferase</keyword>
<dbReference type="EMBL" id="LR796697">
    <property type="protein sequence ID" value="CAB4160040.1"/>
    <property type="molecule type" value="Genomic_DNA"/>
</dbReference>
<dbReference type="GO" id="GO:0016757">
    <property type="term" value="F:glycosyltransferase activity"/>
    <property type="evidence" value="ECO:0007669"/>
    <property type="project" value="UniProtKB-KW"/>
</dbReference>
<organism evidence="5">
    <name type="scientific">uncultured Caudovirales phage</name>
    <dbReference type="NCBI Taxonomy" id="2100421"/>
    <lineage>
        <taxon>Viruses</taxon>
        <taxon>Duplodnaviria</taxon>
        <taxon>Heunggongvirae</taxon>
        <taxon>Uroviricota</taxon>
        <taxon>Caudoviricetes</taxon>
        <taxon>Peduoviridae</taxon>
        <taxon>Maltschvirus</taxon>
        <taxon>Maltschvirus maltsch</taxon>
    </lineage>
</organism>
<keyword evidence="2" id="KW-0328">Glycosyltransferase</keyword>
<dbReference type="InterPro" id="IPR029044">
    <property type="entry name" value="Nucleotide-diphossugar_trans"/>
</dbReference>
<dbReference type="PANTHER" id="PTHR43179">
    <property type="entry name" value="RHAMNOSYLTRANSFERASE WBBL"/>
    <property type="match status" value="1"/>
</dbReference>
<dbReference type="SUPFAM" id="SSF53448">
    <property type="entry name" value="Nucleotide-diphospho-sugar transferases"/>
    <property type="match status" value="1"/>
</dbReference>
<feature type="domain" description="Glycosyltransferase 2-like" evidence="4">
    <location>
        <begin position="3"/>
        <end position="117"/>
    </location>
</feature>
<sequence length="395" mass="46276">MISFIIPSYNNLRHLKNVYASIIKHAPDAEVILLDDGSTDGTWEWMQEQYKQDENLVILQVQERTGHTILYDAGIEYATNDIVGILHADMILGPNYIQNMIKHLQPGKVVCATRIEPPLHPPGKEKIIMDFGQDFDTLDIDAFEEFAMYQQEAHVDEISYGMFAPWILYKSDFEAIGGHDPLFAPFPYEDSDIFQRWILAGYELIQSRDAFVYHLTCRGHRWTEQVGQDDEYYKQACHKASRNYLRKWGSWIKNNEYQYPTIIPKYNIAFVVKHCTLHMLEVLEPWCDRIYIEDEMQVITTAYLEKEQPNTAFDLTKRVFHIGHNYPEGENDIIVVFDATQLGNHNFQYIQQLPEIITDNGEVGEFKLDCFNIIINNMQTYEKNLVKRNEQHIYI</sequence>
<gene>
    <name evidence="5" type="ORF">UFOVP723_44</name>
</gene>
<dbReference type="Pfam" id="PF00535">
    <property type="entry name" value="Glycos_transf_2"/>
    <property type="match status" value="1"/>
</dbReference>
<protein>
    <submittedName>
        <fullName evidence="5">WcaA Glycosyltransferases involved in cell wall biogenesis</fullName>
    </submittedName>
</protein>
<name>A0A6J5NJP1_9CAUD</name>